<dbReference type="EMBL" id="GEDG01020568">
    <property type="protein sequence ID" value="JAP19012.1"/>
    <property type="molecule type" value="Transcribed_RNA"/>
</dbReference>
<evidence type="ECO:0000313" key="1">
    <source>
        <dbReference type="EMBL" id="JAP19012.1"/>
    </source>
</evidence>
<reference evidence="1" key="1">
    <citation type="submission" date="2015-12" db="EMBL/GenBank/DDBJ databases">
        <title>Gene expression during late stages of embryo sac development: a critical building block for successful pollen-pistil interactions.</title>
        <authorList>
            <person name="Liu Y."/>
            <person name="Joly V."/>
            <person name="Sabar M."/>
            <person name="Matton D.P."/>
        </authorList>
    </citation>
    <scope>NUCLEOTIDE SEQUENCE</scope>
</reference>
<accession>A0A0V0HFI9</accession>
<proteinExistence type="predicted"/>
<organism evidence="1">
    <name type="scientific">Solanum chacoense</name>
    <name type="common">Chaco potato</name>
    <dbReference type="NCBI Taxonomy" id="4108"/>
    <lineage>
        <taxon>Eukaryota</taxon>
        <taxon>Viridiplantae</taxon>
        <taxon>Streptophyta</taxon>
        <taxon>Embryophyta</taxon>
        <taxon>Tracheophyta</taxon>
        <taxon>Spermatophyta</taxon>
        <taxon>Magnoliopsida</taxon>
        <taxon>eudicotyledons</taxon>
        <taxon>Gunneridae</taxon>
        <taxon>Pentapetalae</taxon>
        <taxon>asterids</taxon>
        <taxon>lamiids</taxon>
        <taxon>Solanales</taxon>
        <taxon>Solanaceae</taxon>
        <taxon>Solanoideae</taxon>
        <taxon>Solaneae</taxon>
        <taxon>Solanum</taxon>
    </lineage>
</organism>
<protein>
    <submittedName>
        <fullName evidence="1">Putative ovule protein</fullName>
    </submittedName>
</protein>
<sequence>MILWSRVKIPCKLSDSLIIEGSVSTRRQKVCYFLEYLSPLSVILNLRILYPRVPFSSFHIDSNLLPHEREKDSNIHTSGHRQIRPLSKQIFIYF</sequence>
<dbReference type="AlphaFoldDB" id="A0A0V0HFI9"/>
<name>A0A0V0HFI9_SOLCH</name>